<dbReference type="InterPro" id="IPR027446">
    <property type="entry name" value="VSG_C_dom_sf"/>
</dbReference>
<comment type="subcellular location">
    <subcellularLocation>
        <location evidence="2">Cell membrane</location>
        <topology evidence="2">Lipid-anchor</topology>
        <topology evidence="2">GPI-anchor</topology>
    </subcellularLocation>
</comment>
<sequence length="497" mass="52471">MQSFCLSSQGRKPPNKLPIALAFLVAASLSQGENMGLETNKQEHASLCSFVAMAGDHINVPTVDAVDSKAHKFLHELNFTLSDKEWQDKFYKTPERKEVKETADQAGLQNQGDARDWQTWKAAAEAFTAGKTNEPIQQTGATKMSPLAKNVAKAKLQSILSEADKAAAQYPTKSLAAPEYSASGLKAALKAAVFGDGVQSIAEITKEKAFGAAPTANREVECKTQGNGKGTHTALASLSCVCHKPNSNPVTGGVCTQKLATLTGWSASGNQPSDSDLKTLAKSCGETSGQPLTAQRIRAAITRLRELIHTDGTANGYLGAFVATGCSGASNSGACVEFTNMVTQQKDALKQLPWLTKFSDVATKLEELETAAALAKSINAKIISCKDQATAQLKTAETLAAAIQAASKGTGNGLKSPSKTTETDATCETKGTGDKCTSPCKEVEENGAKKCKLDKEEATKVAEKTEQKDSKTNTNTTGSNSFVINKAPILLEFLVLV</sequence>
<dbReference type="SUPFAM" id="SSF118251">
    <property type="entry name" value="Variant surface glycoprotein MITAT 1.2, VSG 221, C-terminal domain"/>
    <property type="match status" value="1"/>
</dbReference>
<keyword evidence="7" id="KW-0325">Glycoprotein</keyword>
<evidence type="ECO:0000256" key="8">
    <source>
        <dbReference type="ARBA" id="ARBA00023288"/>
    </source>
</evidence>
<keyword evidence="6" id="KW-0472">Membrane</keyword>
<evidence type="ECO:0000256" key="6">
    <source>
        <dbReference type="ARBA" id="ARBA00023136"/>
    </source>
</evidence>
<dbReference type="VEuPathDB" id="TriTrypDB:Tb11.v5.0872"/>
<keyword evidence="3" id="KW-1003">Cell membrane</keyword>
<evidence type="ECO:0000256" key="9">
    <source>
        <dbReference type="SAM" id="MobiDB-lite"/>
    </source>
</evidence>
<keyword evidence="5 10" id="KW-0732">Signal</keyword>
<keyword evidence="4" id="KW-0336">GPI-anchor</keyword>
<feature type="compositionally biased region" description="Polar residues" evidence="9">
    <location>
        <begin position="408"/>
        <end position="426"/>
    </location>
</feature>
<feature type="chain" id="PRO_5012498148" evidence="10">
    <location>
        <begin position="33"/>
        <end position="497"/>
    </location>
</feature>
<organism evidence="12">
    <name type="scientific">Trypanosoma brucei</name>
    <dbReference type="NCBI Taxonomy" id="5691"/>
    <lineage>
        <taxon>Eukaryota</taxon>
        <taxon>Discoba</taxon>
        <taxon>Euglenozoa</taxon>
        <taxon>Kinetoplastea</taxon>
        <taxon>Metakinetoplastina</taxon>
        <taxon>Trypanosomatida</taxon>
        <taxon>Trypanosomatidae</taxon>
        <taxon>Trypanosoma</taxon>
    </lineage>
</organism>
<proteinExistence type="predicted"/>
<comment type="function">
    <text evidence="1">VSG forms a coat on the surface of the parasite. The trypanosome evades the immune response of the host by expressing a series of antigenically distinct VSGs from an estimated 1000 VSG genes.</text>
</comment>
<evidence type="ECO:0000256" key="4">
    <source>
        <dbReference type="ARBA" id="ARBA00022622"/>
    </source>
</evidence>
<evidence type="ECO:0000256" key="3">
    <source>
        <dbReference type="ARBA" id="ARBA00022475"/>
    </source>
</evidence>
<name>A0A1J0R5H3_9TRYP</name>
<keyword evidence="8" id="KW-0449">Lipoprotein</keyword>
<protein>
    <submittedName>
        <fullName evidence="12">Variant surface glycoprotein 1125.269</fullName>
    </submittedName>
</protein>
<reference evidence="12" key="1">
    <citation type="submission" date="2016-08" db="EMBL/GenBank/DDBJ databases">
        <title>VSG repertoire of Trypanosoma brucei EATRO 1125.</title>
        <authorList>
            <person name="Cross G.A."/>
        </authorList>
    </citation>
    <scope>NUCLEOTIDE SEQUENCE</scope>
    <source>
        <strain evidence="12">EATRO 1125</strain>
    </source>
</reference>
<dbReference type="VEuPathDB" id="TriTrypDB:Tb427_000228300"/>
<dbReference type="AlphaFoldDB" id="A0A1J0R5H3"/>
<evidence type="ECO:0000256" key="10">
    <source>
        <dbReference type="SAM" id="SignalP"/>
    </source>
</evidence>
<accession>A0A1J0R5H3</accession>
<dbReference type="Pfam" id="PF13206">
    <property type="entry name" value="VSG_B"/>
    <property type="match status" value="1"/>
</dbReference>
<feature type="domain" description="Trypanosome variant surface glycoprotein B-type N-terminal" evidence="11">
    <location>
        <begin position="24"/>
        <end position="382"/>
    </location>
</feature>
<feature type="region of interest" description="Disordered" evidence="9">
    <location>
        <begin position="408"/>
        <end position="441"/>
    </location>
</feature>
<dbReference type="GO" id="GO:0005886">
    <property type="term" value="C:plasma membrane"/>
    <property type="evidence" value="ECO:0007669"/>
    <property type="project" value="UniProtKB-SubCell"/>
</dbReference>
<dbReference type="VEuPathDB" id="TriTrypDB:Tb1125.11.18770"/>
<feature type="compositionally biased region" description="Basic and acidic residues" evidence="9">
    <location>
        <begin position="458"/>
        <end position="471"/>
    </location>
</feature>
<evidence type="ECO:0000256" key="7">
    <source>
        <dbReference type="ARBA" id="ARBA00023180"/>
    </source>
</evidence>
<evidence type="ECO:0000259" key="11">
    <source>
        <dbReference type="Pfam" id="PF13206"/>
    </source>
</evidence>
<dbReference type="GO" id="GO:0098552">
    <property type="term" value="C:side of membrane"/>
    <property type="evidence" value="ECO:0007669"/>
    <property type="project" value="UniProtKB-KW"/>
</dbReference>
<feature type="signal peptide" evidence="10">
    <location>
        <begin position="1"/>
        <end position="32"/>
    </location>
</feature>
<evidence type="ECO:0000256" key="2">
    <source>
        <dbReference type="ARBA" id="ARBA00004609"/>
    </source>
</evidence>
<evidence type="ECO:0000256" key="5">
    <source>
        <dbReference type="ARBA" id="ARBA00022729"/>
    </source>
</evidence>
<dbReference type="InterPro" id="IPR025932">
    <property type="entry name" value="Trypano_VSG_B_N_dom"/>
</dbReference>
<dbReference type="Gene3D" id="4.10.110.20">
    <property type="entry name" value="Variant surface glycoprotein MITAT 1.2, VSG 221, C-terminal domain"/>
    <property type="match status" value="1"/>
</dbReference>
<dbReference type="EMBL" id="KX699146">
    <property type="protein sequence ID" value="APD73102.1"/>
    <property type="molecule type" value="Genomic_DNA"/>
</dbReference>
<evidence type="ECO:0000313" key="12">
    <source>
        <dbReference type="EMBL" id="APD73102.1"/>
    </source>
</evidence>
<evidence type="ECO:0000256" key="1">
    <source>
        <dbReference type="ARBA" id="ARBA00002523"/>
    </source>
</evidence>
<feature type="region of interest" description="Disordered" evidence="9">
    <location>
        <begin position="458"/>
        <end position="479"/>
    </location>
</feature>